<keyword evidence="2" id="KW-1185">Reference proteome</keyword>
<evidence type="ECO:0000313" key="1">
    <source>
        <dbReference type="EMBL" id="MDX9678939.1"/>
    </source>
</evidence>
<accession>A0ABU5BQJ9</accession>
<evidence type="ECO:0008006" key="3">
    <source>
        <dbReference type="Google" id="ProtNLM"/>
    </source>
</evidence>
<organism evidence="1 2">
    <name type="scientific">Pseudomonas zeae</name>
    <dbReference type="NCBI Taxonomy" id="2745510"/>
    <lineage>
        <taxon>Bacteria</taxon>
        <taxon>Pseudomonadati</taxon>
        <taxon>Pseudomonadota</taxon>
        <taxon>Gammaproteobacteria</taxon>
        <taxon>Pseudomonadales</taxon>
        <taxon>Pseudomonadaceae</taxon>
        <taxon>Pseudomonas</taxon>
    </lineage>
</organism>
<dbReference type="RefSeq" id="WP_320337347.1">
    <property type="nucleotide sequence ID" value="NZ_JASFAG010000004.1"/>
</dbReference>
<dbReference type="EMBL" id="JASFAG010000004">
    <property type="protein sequence ID" value="MDX9678939.1"/>
    <property type="molecule type" value="Genomic_DNA"/>
</dbReference>
<protein>
    <recommendedName>
        <fullName evidence="3">PD-(D/E)XK nuclease family transposase</fullName>
    </recommendedName>
</protein>
<gene>
    <name evidence="1" type="ORF">QMK45_23900</name>
</gene>
<evidence type="ECO:0000313" key="2">
    <source>
        <dbReference type="Proteomes" id="UP001287024"/>
    </source>
</evidence>
<dbReference type="Proteomes" id="UP001287024">
    <property type="component" value="Unassembled WGS sequence"/>
</dbReference>
<reference evidence="1 2" key="1">
    <citation type="submission" date="2023-05" db="EMBL/GenBank/DDBJ databases">
        <title>Siderophore-mediated competition between Bacillus subtilis and Pseudomonas marginalis.</title>
        <authorList>
            <person name="Lyng M."/>
            <person name="Joergensen J.P.B."/>
            <person name="Schostag M.D."/>
            <person name="Jarmusch S.A."/>
            <person name="Aguilar D.K.C."/>
            <person name="Andrade C.N.L."/>
            <person name="Kovacs A.T."/>
        </authorList>
    </citation>
    <scope>NUCLEOTIDE SEQUENCE [LARGE SCALE GENOMIC DNA]</scope>
    <source>
        <strain evidence="1 2">P8_72</strain>
    </source>
</reference>
<name>A0ABU5BQJ9_9PSED</name>
<proteinExistence type="predicted"/>
<sequence length="307" mass="35507">MTIQSKELAGLLTTTVVERGRLDSVAELKVLPAPFDGAILPSLLSLAVFRLLRKELSYISRIGEEKGNHQPQVDRARFERITKVIVDCFECAPVETADSALRDIHLARLIRSNDECYELFVSERCSFQKLLSGWPAGYYVYYQSNQYYNPQQLDVRLFLDRQIMQHPVFLLFESLVAGRICEVLLSGNYSELNIHRQRRSLGKAINELRSCLDDVFRTLENGSEQLKKEMDNRDITRREYDEIKVFLQQHDAGRELLESRLSAALDQKLDGLDLLERITWKEKIELYLVNGALVINDDYVEDQSRVE</sequence>
<comment type="caution">
    <text evidence="1">The sequence shown here is derived from an EMBL/GenBank/DDBJ whole genome shotgun (WGS) entry which is preliminary data.</text>
</comment>